<dbReference type="EMBL" id="CAJNOG010003121">
    <property type="protein sequence ID" value="CAF1525838.1"/>
    <property type="molecule type" value="Genomic_DNA"/>
</dbReference>
<dbReference type="EMBL" id="CAJOAZ010000957">
    <property type="protein sequence ID" value="CAF3741055.1"/>
    <property type="molecule type" value="Genomic_DNA"/>
</dbReference>
<evidence type="ECO:0000313" key="3">
    <source>
        <dbReference type="EMBL" id="CAF1525838.1"/>
    </source>
</evidence>
<dbReference type="Proteomes" id="UP000663845">
    <property type="component" value="Unassembled WGS sequence"/>
</dbReference>
<dbReference type="InterPro" id="IPR036397">
    <property type="entry name" value="RNaseH_sf"/>
</dbReference>
<proteinExistence type="predicted"/>
<keyword evidence="1" id="KW-0238">DNA-binding</keyword>
<dbReference type="Pfam" id="PF03221">
    <property type="entry name" value="HTH_Tnp_Tc5"/>
    <property type="match status" value="1"/>
</dbReference>
<feature type="domain" description="HTH CENPB-type" evidence="2">
    <location>
        <begin position="61"/>
        <end position="134"/>
    </location>
</feature>
<sequence length="533" mass="61279">MALRRDLTLHKKIELISDHNNGLSQRALSEKYGVSLGSVCNIVKRKAEYLYDYETNQNQQVKRKLQNLDSQKLDQYIYDWFVQQRSKHIPISGPILQQKALEISEALGDNLGKFKASNGWLEKFRIRHNISHRTINGESSSIDNLTVDDWIQRIPKLVEGFDVNNIFNCDESGLFFKALPDKSLTLHKEACKGGKKSKDRFTIMFCVNLTGTEKLKPLIISKSLRPRCFKNIDINKYSIEWKANKTAWMNVKLFDEWISKLNESMRKQNRHIILFLDNAPCHPIDLDLTNIKLQFFPPNTTGKLQPLDQGIIHAFKIHYRKSLVKHIIACCTTAQSPDDIKITYLDAIQWVNVAWKSISSTTIRNTFRKAGFDIHTIDDTLATTSPMNHTTPTDDTVGHIGIEQSEELETLNNLLQHVSIGGQTMNAADFVNIDNDVPAFNEWSDNCEYLIDCDIVELDGHNNENSDDDDYISNETPPRITDALEMIRKLHLFSTVQQPQLHLLISELESKLIDLYIDSKARQTTLEDFFRKK</sequence>
<accession>A0A815UZ13</accession>
<protein>
    <recommendedName>
        <fullName evidence="2">HTH CENPB-type domain-containing protein</fullName>
    </recommendedName>
</protein>
<evidence type="ECO:0000259" key="2">
    <source>
        <dbReference type="PROSITE" id="PS51253"/>
    </source>
</evidence>
<dbReference type="InterPro" id="IPR004875">
    <property type="entry name" value="DDE_SF_endonuclease_dom"/>
</dbReference>
<dbReference type="PANTHER" id="PTHR19303">
    <property type="entry name" value="TRANSPOSON"/>
    <property type="match status" value="1"/>
</dbReference>
<reference evidence="3" key="1">
    <citation type="submission" date="2021-02" db="EMBL/GenBank/DDBJ databases">
        <authorList>
            <person name="Nowell W R."/>
        </authorList>
    </citation>
    <scope>NUCLEOTIDE SEQUENCE</scope>
</reference>
<dbReference type="InterPro" id="IPR009057">
    <property type="entry name" value="Homeodomain-like_sf"/>
</dbReference>
<dbReference type="SUPFAM" id="SSF46689">
    <property type="entry name" value="Homeodomain-like"/>
    <property type="match status" value="1"/>
</dbReference>
<dbReference type="InterPro" id="IPR006600">
    <property type="entry name" value="HTH_CenpB_DNA-bd_dom"/>
</dbReference>
<dbReference type="Gene3D" id="3.30.420.10">
    <property type="entry name" value="Ribonuclease H-like superfamily/Ribonuclease H"/>
    <property type="match status" value="1"/>
</dbReference>
<dbReference type="GO" id="GO:0005634">
    <property type="term" value="C:nucleus"/>
    <property type="evidence" value="ECO:0007669"/>
    <property type="project" value="TreeGrafter"/>
</dbReference>
<organism evidence="3 5">
    <name type="scientific">Adineta steineri</name>
    <dbReference type="NCBI Taxonomy" id="433720"/>
    <lineage>
        <taxon>Eukaryota</taxon>
        <taxon>Metazoa</taxon>
        <taxon>Spiralia</taxon>
        <taxon>Gnathifera</taxon>
        <taxon>Rotifera</taxon>
        <taxon>Eurotatoria</taxon>
        <taxon>Bdelloidea</taxon>
        <taxon>Adinetida</taxon>
        <taxon>Adinetidae</taxon>
        <taxon>Adineta</taxon>
    </lineage>
</organism>
<dbReference type="SMART" id="SM00674">
    <property type="entry name" value="CENPB"/>
    <property type="match status" value="1"/>
</dbReference>
<dbReference type="PANTHER" id="PTHR19303:SF73">
    <property type="entry name" value="PROTEIN PDC2"/>
    <property type="match status" value="1"/>
</dbReference>
<name>A0A815UZ13_9BILA</name>
<dbReference type="AlphaFoldDB" id="A0A815UZ13"/>
<evidence type="ECO:0000313" key="5">
    <source>
        <dbReference type="Proteomes" id="UP000663845"/>
    </source>
</evidence>
<comment type="caution">
    <text evidence="3">The sequence shown here is derived from an EMBL/GenBank/DDBJ whole genome shotgun (WGS) entry which is preliminary data.</text>
</comment>
<dbReference type="Gene3D" id="1.10.10.60">
    <property type="entry name" value="Homeodomain-like"/>
    <property type="match status" value="2"/>
</dbReference>
<dbReference type="Pfam" id="PF03184">
    <property type="entry name" value="DDE_1"/>
    <property type="match status" value="1"/>
</dbReference>
<gene>
    <name evidence="3" type="ORF">JYZ213_LOCUS44842</name>
    <name evidence="4" type="ORF">OXD698_LOCUS14883</name>
</gene>
<dbReference type="Proteomes" id="UP000663844">
    <property type="component" value="Unassembled WGS sequence"/>
</dbReference>
<dbReference type="GO" id="GO:0003677">
    <property type="term" value="F:DNA binding"/>
    <property type="evidence" value="ECO:0007669"/>
    <property type="project" value="UniProtKB-KW"/>
</dbReference>
<dbReference type="InterPro" id="IPR050863">
    <property type="entry name" value="CenT-Element_Derived"/>
</dbReference>
<evidence type="ECO:0000313" key="4">
    <source>
        <dbReference type="EMBL" id="CAF3741055.1"/>
    </source>
</evidence>
<dbReference type="PROSITE" id="PS51253">
    <property type="entry name" value="HTH_CENPB"/>
    <property type="match status" value="1"/>
</dbReference>
<evidence type="ECO:0000256" key="1">
    <source>
        <dbReference type="ARBA" id="ARBA00023125"/>
    </source>
</evidence>